<sequence>MKTLKIVLLFVAIFVMNSTNTYSQIQLKVNIAEQPLWGPVSYNHVEYYYLPEYDIYYNAPKAQFIHRKGNKWINANSLPYEYRNVNLYSTYKVVINDSKPYLKHNYYSKEYKGYKNYRSKQGSIRDSKDSKYMVIINHPNNKKYKKQSNHKSDKKDSHKKDKH</sequence>
<accession>A0A2S7WUI9</accession>
<protein>
    <submittedName>
        <fullName evidence="3">Uncharacterized protein</fullName>
    </submittedName>
</protein>
<evidence type="ECO:0000313" key="4">
    <source>
        <dbReference type="Proteomes" id="UP000239068"/>
    </source>
</evidence>
<evidence type="ECO:0000256" key="2">
    <source>
        <dbReference type="SAM" id="SignalP"/>
    </source>
</evidence>
<feature type="chain" id="PRO_5015785522" evidence="2">
    <location>
        <begin position="24"/>
        <end position="163"/>
    </location>
</feature>
<keyword evidence="4" id="KW-1185">Reference proteome</keyword>
<keyword evidence="2" id="KW-0732">Signal</keyword>
<dbReference type="Proteomes" id="UP000239068">
    <property type="component" value="Unassembled WGS sequence"/>
</dbReference>
<organism evidence="3 4">
    <name type="scientific">Polaribacter glomeratus</name>
    <dbReference type="NCBI Taxonomy" id="102"/>
    <lineage>
        <taxon>Bacteria</taxon>
        <taxon>Pseudomonadati</taxon>
        <taxon>Bacteroidota</taxon>
        <taxon>Flavobacteriia</taxon>
        <taxon>Flavobacteriales</taxon>
        <taxon>Flavobacteriaceae</taxon>
    </lineage>
</organism>
<name>A0A2S7WUI9_9FLAO</name>
<gene>
    <name evidence="3" type="ORF">BTO16_01100</name>
</gene>
<proteinExistence type="predicted"/>
<feature type="compositionally biased region" description="Basic residues" evidence="1">
    <location>
        <begin position="140"/>
        <end position="149"/>
    </location>
</feature>
<dbReference type="AlphaFoldDB" id="A0A2S7WUI9"/>
<dbReference type="EMBL" id="MSCM01000001">
    <property type="protein sequence ID" value="PQJ81264.1"/>
    <property type="molecule type" value="Genomic_DNA"/>
</dbReference>
<reference evidence="3 4" key="1">
    <citation type="submission" date="2016-12" db="EMBL/GenBank/DDBJ databases">
        <title>Trade-off between light-utilization and light-protection in marine flavobacteria.</title>
        <authorList>
            <person name="Kumagai Y."/>
            <person name="Yoshizawa S."/>
            <person name="Kogure K."/>
            <person name="Iwasaki W."/>
        </authorList>
    </citation>
    <scope>NUCLEOTIDE SEQUENCE [LARGE SCALE GENOMIC DNA]</scope>
    <source>
        <strain evidence="3 4">ATCC 43844</strain>
    </source>
</reference>
<evidence type="ECO:0000313" key="3">
    <source>
        <dbReference type="EMBL" id="PQJ81264.1"/>
    </source>
</evidence>
<evidence type="ECO:0000256" key="1">
    <source>
        <dbReference type="SAM" id="MobiDB-lite"/>
    </source>
</evidence>
<feature type="region of interest" description="Disordered" evidence="1">
    <location>
        <begin position="138"/>
        <end position="163"/>
    </location>
</feature>
<comment type="caution">
    <text evidence="3">The sequence shown here is derived from an EMBL/GenBank/DDBJ whole genome shotgun (WGS) entry which is preliminary data.</text>
</comment>
<dbReference type="RefSeq" id="WP_146105323.1">
    <property type="nucleotide sequence ID" value="NZ_MSCM01000001.1"/>
</dbReference>
<feature type="compositionally biased region" description="Basic and acidic residues" evidence="1">
    <location>
        <begin position="150"/>
        <end position="163"/>
    </location>
</feature>
<feature type="signal peptide" evidence="2">
    <location>
        <begin position="1"/>
        <end position="23"/>
    </location>
</feature>
<dbReference type="OrthoDB" id="799522at2"/>